<evidence type="ECO:0000256" key="5">
    <source>
        <dbReference type="ARBA" id="ARBA00022737"/>
    </source>
</evidence>
<dbReference type="Gene3D" id="1.10.1200.10">
    <property type="entry name" value="ACP-like"/>
    <property type="match status" value="1"/>
</dbReference>
<dbReference type="GO" id="GO:0044550">
    <property type="term" value="P:secondary metabolite biosynthetic process"/>
    <property type="evidence" value="ECO:0007669"/>
    <property type="project" value="TreeGrafter"/>
</dbReference>
<dbReference type="PANTHER" id="PTHR45527:SF1">
    <property type="entry name" value="FATTY ACID SYNTHASE"/>
    <property type="match status" value="1"/>
</dbReference>
<evidence type="ECO:0000313" key="9">
    <source>
        <dbReference type="Proteomes" id="UP000301309"/>
    </source>
</evidence>
<evidence type="ECO:0000256" key="2">
    <source>
        <dbReference type="ARBA" id="ARBA00006432"/>
    </source>
</evidence>
<dbReference type="NCBIfam" id="TIGR01720">
    <property type="entry name" value="NRPS-para261"/>
    <property type="match status" value="1"/>
</dbReference>
<organism evidence="8 9">
    <name type="scientific">Streptomyces violaceusniger</name>
    <dbReference type="NCBI Taxonomy" id="68280"/>
    <lineage>
        <taxon>Bacteria</taxon>
        <taxon>Bacillati</taxon>
        <taxon>Actinomycetota</taxon>
        <taxon>Actinomycetes</taxon>
        <taxon>Kitasatosporales</taxon>
        <taxon>Streptomycetaceae</taxon>
        <taxon>Streptomyces</taxon>
        <taxon>Streptomyces violaceusniger group</taxon>
    </lineage>
</organism>
<keyword evidence="4" id="KW-0597">Phosphoprotein</keyword>
<dbReference type="Gene3D" id="3.30.559.30">
    <property type="entry name" value="Nonribosomal peptide synthetase, condensation domain"/>
    <property type="match status" value="2"/>
</dbReference>
<dbReference type="GO" id="GO:0031177">
    <property type="term" value="F:phosphopantetheine binding"/>
    <property type="evidence" value="ECO:0007669"/>
    <property type="project" value="InterPro"/>
</dbReference>
<dbReference type="CDD" id="cd19534">
    <property type="entry name" value="E_NRPS"/>
    <property type="match status" value="1"/>
</dbReference>
<dbReference type="CDD" id="cd05930">
    <property type="entry name" value="A_NRPS"/>
    <property type="match status" value="1"/>
</dbReference>
<keyword evidence="5" id="KW-0677">Repeat</keyword>
<keyword evidence="6" id="KW-0045">Antibiotic biosynthesis</keyword>
<sequence length="1716" mass="186041">MKKPGLEDVLPLSPMQQGMLFHAMYDQEGGSDVYTIQLSFAIEGELDAEALRGAAAGVLRRHANLRAGFRSRKNGEPVQIIPREVALPWTDVDLSGLPEDEREEALARLVAEDRVRRFDLATPPLVRFTLVAMGPGRHQFLVTNHHILLDGWSMARVLGELFELYGTKGDDRGLPRVTPYRDYLAWLGRQDRTAAEAAWRRALVGLDDPTLIATSDQTSAAREQHKVRLTAEQTATLAQEARRAGVTVNTVVQAAWAIMLGQLTGREDVVFGATVSGRPPEIPGIESMVGLFINTLPVRVRLDPRETLGALLTRLQDEQSELMPHQHMGLSDIQRLAGHGELFDTIVVFENYPVDSQSLQESAGSLGIVASENRDDTHYPLTLAVLVGETMELQLAYQPDVLPPALVEIVTEGLVRLLTTVGEDTERPVGLRRPLSPERERLLLEQGTGAEVALPDGQLLHELLEQRAADTPEETALVHGGERLTFAELNRRANRVARLLVERGAGPESLVALALPRSAELVVAIYAVLKSGAAYLPLDPEYPAERMTYLFEDATPASLITARAIAEGLPESTADVDRIVLDDPGVRRTLDAMPGGDLAQGDRRAPVTADNLAYVIYTSGSTGRPKGVVVTHRNVVGLYHGERRGLFGPAVRAVGGRRLKTSMTSAFTFDASVHALLWMLDGNELHLIDDEVRRDPEQMIRYVREERLDFVFSTPTYMEQLLAAGMMRTSGHRPRILQVGADATGEALWQELRGLPDTMAHNYYGPTECTVVTLCCPLEDSPKPLIGRPLSNTRAYVLDGQMRLLPPGVAGELYLAGPSVTRGYLRRAGLTSERFVADPFGAPGERMYRSGDVVRRTEDGLLEYLGRADHQVKIRGFRIELGEIDATLSRHEAVAHSAVVVREDQPGTKRLVAYVVPVEGAEADARTLSEHVAASVPEYMVPSAFVTLDALPMTANGKLDRKALPAPDFATRAGDRAPRNPREELLCGLFAEVLGLERVGIDDSFFALGGDSIISIQLVSRARRAGLVLTPRDIFTHRTVEALATVAHSAEEAGNAGRGGADEAIGAVPLTPIIHRLRETGGPVDGFNQAMVMEIPGDYDQSTLTKALQAVLDHHDALRLRLDRAGGGTWELEVMARGAVRAEDLIHRHDAATVPLGRAAQAAQERLDPGNGVMLQVVWADAGPGAPGRLVLMAHHLVVDGVSWRILLPDLAAAYGAVAAGREPDLEPVGTSFRGWAKGLVEAASSKARIAELETWVSMLWVEDPPLGSRPVDPLRDVMATAAGLSLTLPAETTGALLARVPAAFHAGVNDILLTGFALAVADWRRRRGIEAGGVLVDLEGHGREELVPDADVSRTVGWFTSLFPVHLDPGVGALEWEQVWSGGPVVGRAVKAVKEQLRALPDNGAGYGLLRYLNPETAAVLAGLPTPQLGFNYLGRLGGSATGESGGEADLGGGADAQMALHHALEVNAVARETAEGPSLVANWSWPRELFGEDEVRDLAQTWFRALRAIAAHAERPDAGGHTPSDLSLVRLAQSEIDQLETEQPRFADVLPLAPLQQGLLFHAMYDQQGHDVYTVQLALNIEGALDGGALKAAAATLLGRHANLRSAFRVLGDDAVQVIPSEVRLPWTDLDLSGLPEARREAELARHLAEDRGRRFDLTTPPLMRFSLVALAPDRHLFTITNHHILLDGWSIPVLLGELFELYNRGGTTPVCRG</sequence>
<dbReference type="SUPFAM" id="SSF52777">
    <property type="entry name" value="CoA-dependent acyltransferases"/>
    <property type="match status" value="5"/>
</dbReference>
<dbReference type="InterPro" id="IPR023213">
    <property type="entry name" value="CAT-like_dom_sf"/>
</dbReference>
<name>A0A4D4L7I6_STRVO</name>
<dbReference type="Gene3D" id="3.30.559.10">
    <property type="entry name" value="Chloramphenicol acetyltransferase-like domain"/>
    <property type="match status" value="3"/>
</dbReference>
<dbReference type="Pfam" id="PF00668">
    <property type="entry name" value="Condensation"/>
    <property type="match status" value="3"/>
</dbReference>
<dbReference type="GO" id="GO:0017000">
    <property type="term" value="P:antibiotic biosynthetic process"/>
    <property type="evidence" value="ECO:0007669"/>
    <property type="project" value="UniProtKB-KW"/>
</dbReference>
<dbReference type="Gene3D" id="2.30.38.10">
    <property type="entry name" value="Luciferase, Domain 3"/>
    <property type="match status" value="1"/>
</dbReference>
<keyword evidence="3" id="KW-0596">Phosphopantetheine</keyword>
<gene>
    <name evidence="8" type="ORF">SVIO_052300</name>
</gene>
<dbReference type="GO" id="GO:0043041">
    <property type="term" value="P:amino acid activation for nonribosomal peptide biosynthetic process"/>
    <property type="evidence" value="ECO:0007669"/>
    <property type="project" value="TreeGrafter"/>
</dbReference>
<evidence type="ECO:0000256" key="1">
    <source>
        <dbReference type="ARBA" id="ARBA00001957"/>
    </source>
</evidence>
<dbReference type="SUPFAM" id="SSF56801">
    <property type="entry name" value="Acetyl-CoA synthetase-like"/>
    <property type="match status" value="1"/>
</dbReference>
<dbReference type="Gene3D" id="3.40.50.980">
    <property type="match status" value="2"/>
</dbReference>
<dbReference type="InterPro" id="IPR010060">
    <property type="entry name" value="NRPS_synth"/>
</dbReference>
<dbReference type="InterPro" id="IPR020845">
    <property type="entry name" value="AMP-binding_CS"/>
</dbReference>
<dbReference type="PROSITE" id="PS00455">
    <property type="entry name" value="AMP_BINDING"/>
    <property type="match status" value="1"/>
</dbReference>
<accession>A0A4D4L7I6</accession>
<dbReference type="SUPFAM" id="SSF47336">
    <property type="entry name" value="ACP-like"/>
    <property type="match status" value="1"/>
</dbReference>
<dbReference type="CDD" id="cd19543">
    <property type="entry name" value="DCL_NRPS"/>
    <property type="match status" value="1"/>
</dbReference>
<dbReference type="InterPro" id="IPR045851">
    <property type="entry name" value="AMP-bd_C_sf"/>
</dbReference>
<dbReference type="GO" id="GO:0008610">
    <property type="term" value="P:lipid biosynthetic process"/>
    <property type="evidence" value="ECO:0007669"/>
    <property type="project" value="UniProtKB-ARBA"/>
</dbReference>
<dbReference type="InterPro" id="IPR000873">
    <property type="entry name" value="AMP-dep_synth/lig_dom"/>
</dbReference>
<evidence type="ECO:0000259" key="7">
    <source>
        <dbReference type="PROSITE" id="PS50075"/>
    </source>
</evidence>
<protein>
    <recommendedName>
        <fullName evidence="7">Carrier domain-containing protein</fullName>
    </recommendedName>
</protein>
<comment type="caution">
    <text evidence="8">The sequence shown here is derived from an EMBL/GenBank/DDBJ whole genome shotgun (WGS) entry which is preliminary data.</text>
</comment>
<dbReference type="FunFam" id="3.30.300.30:FF:000010">
    <property type="entry name" value="Enterobactin synthetase component F"/>
    <property type="match status" value="1"/>
</dbReference>
<dbReference type="InterPro" id="IPR036736">
    <property type="entry name" value="ACP-like_sf"/>
</dbReference>
<dbReference type="Pfam" id="PF13193">
    <property type="entry name" value="AMP-binding_C"/>
    <property type="match status" value="1"/>
</dbReference>
<evidence type="ECO:0000313" key="8">
    <source>
        <dbReference type="EMBL" id="GDY54607.1"/>
    </source>
</evidence>
<dbReference type="SMART" id="SM00823">
    <property type="entry name" value="PKS_PP"/>
    <property type="match status" value="1"/>
</dbReference>
<dbReference type="InterPro" id="IPR006162">
    <property type="entry name" value="Ppantetheine_attach_site"/>
</dbReference>
<dbReference type="PANTHER" id="PTHR45527">
    <property type="entry name" value="NONRIBOSOMAL PEPTIDE SYNTHETASE"/>
    <property type="match status" value="1"/>
</dbReference>
<dbReference type="PROSITE" id="PS50075">
    <property type="entry name" value="CARRIER"/>
    <property type="match status" value="1"/>
</dbReference>
<evidence type="ECO:0000256" key="4">
    <source>
        <dbReference type="ARBA" id="ARBA00022553"/>
    </source>
</evidence>
<proteinExistence type="inferred from homology"/>
<dbReference type="Proteomes" id="UP000301309">
    <property type="component" value="Unassembled WGS sequence"/>
</dbReference>
<keyword evidence="9" id="KW-1185">Reference proteome</keyword>
<dbReference type="Pfam" id="PF00550">
    <property type="entry name" value="PP-binding"/>
    <property type="match status" value="1"/>
</dbReference>
<dbReference type="InterPro" id="IPR010071">
    <property type="entry name" value="AA_adenyl_dom"/>
</dbReference>
<dbReference type="Gene3D" id="3.30.300.30">
    <property type="match status" value="1"/>
</dbReference>
<feature type="domain" description="Carrier" evidence="7">
    <location>
        <begin position="977"/>
        <end position="1051"/>
    </location>
</feature>
<dbReference type="InterPro" id="IPR025110">
    <property type="entry name" value="AMP-bd_C"/>
</dbReference>
<dbReference type="EMBL" id="BJHW01000001">
    <property type="protein sequence ID" value="GDY54607.1"/>
    <property type="molecule type" value="Genomic_DNA"/>
</dbReference>
<dbReference type="InterPro" id="IPR020806">
    <property type="entry name" value="PKS_PP-bd"/>
</dbReference>
<dbReference type="FunFam" id="1.10.1200.10:FF:000005">
    <property type="entry name" value="Nonribosomal peptide synthetase 1"/>
    <property type="match status" value="1"/>
</dbReference>
<dbReference type="GO" id="GO:0003824">
    <property type="term" value="F:catalytic activity"/>
    <property type="evidence" value="ECO:0007669"/>
    <property type="project" value="InterPro"/>
</dbReference>
<comment type="cofactor">
    <cofactor evidence="1">
        <name>pantetheine 4'-phosphate</name>
        <dbReference type="ChEBI" id="CHEBI:47942"/>
    </cofactor>
</comment>
<dbReference type="Pfam" id="PF00501">
    <property type="entry name" value="AMP-binding"/>
    <property type="match status" value="1"/>
</dbReference>
<dbReference type="InterPro" id="IPR009081">
    <property type="entry name" value="PP-bd_ACP"/>
</dbReference>
<comment type="similarity">
    <text evidence="2">Belongs to the ATP-dependent AMP-binding enzyme family.</text>
</comment>
<reference evidence="8 9" key="1">
    <citation type="journal article" date="2020" name="Int. J. Syst. Evol. Microbiol.">
        <title>Reclassification of Streptomyces castelarensis and Streptomyces sporoclivatus as later heterotypic synonyms of Streptomyces antimycoticus.</title>
        <authorList>
            <person name="Komaki H."/>
            <person name="Tamura T."/>
        </authorList>
    </citation>
    <scope>NUCLEOTIDE SEQUENCE [LARGE SCALE GENOMIC DNA]</scope>
    <source>
        <strain evidence="8 9">NBRC 13459</strain>
    </source>
</reference>
<dbReference type="FunFam" id="3.40.50.980:FF:000001">
    <property type="entry name" value="Non-ribosomal peptide synthetase"/>
    <property type="match status" value="1"/>
</dbReference>
<evidence type="ECO:0000256" key="3">
    <source>
        <dbReference type="ARBA" id="ARBA00022450"/>
    </source>
</evidence>
<dbReference type="GO" id="GO:0005829">
    <property type="term" value="C:cytosol"/>
    <property type="evidence" value="ECO:0007669"/>
    <property type="project" value="TreeGrafter"/>
</dbReference>
<dbReference type="NCBIfam" id="TIGR01733">
    <property type="entry name" value="AA-adenyl-dom"/>
    <property type="match status" value="1"/>
</dbReference>
<dbReference type="FunFam" id="2.30.38.10:FF:000001">
    <property type="entry name" value="Non-ribosomal peptide synthetase PvdI"/>
    <property type="match status" value="1"/>
</dbReference>
<dbReference type="InterPro" id="IPR001242">
    <property type="entry name" value="Condensation_dom"/>
</dbReference>
<dbReference type="PROSITE" id="PS00012">
    <property type="entry name" value="PHOSPHOPANTETHEINE"/>
    <property type="match status" value="1"/>
</dbReference>
<evidence type="ECO:0000256" key="6">
    <source>
        <dbReference type="ARBA" id="ARBA00023194"/>
    </source>
</evidence>